<evidence type="ECO:0000313" key="1">
    <source>
        <dbReference type="EMBL" id="CAF0884327.1"/>
    </source>
</evidence>
<evidence type="ECO:0000313" key="2">
    <source>
        <dbReference type="EMBL" id="CAF3669869.1"/>
    </source>
</evidence>
<dbReference type="AlphaFoldDB" id="A0A813YHB5"/>
<reference evidence="1" key="1">
    <citation type="submission" date="2021-02" db="EMBL/GenBank/DDBJ databases">
        <authorList>
            <person name="Nowell W R."/>
        </authorList>
    </citation>
    <scope>NUCLEOTIDE SEQUENCE</scope>
</reference>
<dbReference type="InterPro" id="IPR031793">
    <property type="entry name" value="KICSTOR_ITFG2"/>
</dbReference>
<dbReference type="OrthoDB" id="9996127at2759"/>
<dbReference type="InterPro" id="IPR036322">
    <property type="entry name" value="WD40_repeat_dom_sf"/>
</dbReference>
<dbReference type="Proteomes" id="UP000663829">
    <property type="component" value="Unassembled WGS sequence"/>
</dbReference>
<protein>
    <submittedName>
        <fullName evidence="1">Uncharacterized protein</fullName>
    </submittedName>
</protein>
<dbReference type="PANTHER" id="PTHR16317">
    <property type="entry name" value="INTEGRIN ALPHA REPEAT DOMAIN-CONTAINING"/>
    <property type="match status" value="1"/>
</dbReference>
<accession>A0A813YHB5</accession>
<name>A0A813YHB5_9BILA</name>
<keyword evidence="3" id="KW-1185">Reference proteome</keyword>
<dbReference type="GO" id="GO:0032006">
    <property type="term" value="P:regulation of TOR signaling"/>
    <property type="evidence" value="ECO:0007669"/>
    <property type="project" value="TreeGrafter"/>
</dbReference>
<comment type="caution">
    <text evidence="1">The sequence shown here is derived from an EMBL/GenBank/DDBJ whole genome shotgun (WGS) entry which is preliminary data.</text>
</comment>
<sequence length="422" mass="47676">MRFVSLANTVQYDIHGNVLQQAICLADVDANKSNELVVGTFQGELLIFKGARKTFWKKASGLGFIVAVTVGIFQERAIIFVANAEGMLYLFALKSTLERRRHASADQHASEHSYNHLPILPASPEEELKVSYSQQLICNPKVILVEEYDGEKQLIIGYYDQTLRIFSCTIHEESDARLSVRFILKLAFNVAGQIHTITSNRLNKNAYELVISQSGGNLIRFNPNEMVSTDQIPAIGRLLSTDISKHENAITEAISLENFFPNITQTDSNTVYATCTSDGSINIFSNNLEKQTRSIQLNNVLFGLQKGDFMNDGTNQLAVSSWDGDTFIIDHRFDIIRFKLDEKVRCFTAGLYAVESMNTYCFIYVTFNDKIVIVHNLELSSMKINNLATMIMMRENKLKETLSHLSSDQMKQQIVELLHTPY</sequence>
<dbReference type="PANTHER" id="PTHR16317:SF1">
    <property type="entry name" value="KICSTOR COMPLEX PROTEIN ITFG2"/>
    <property type="match status" value="1"/>
</dbReference>
<evidence type="ECO:0000313" key="3">
    <source>
        <dbReference type="Proteomes" id="UP000663829"/>
    </source>
</evidence>
<gene>
    <name evidence="1" type="ORF">GPM918_LOCUS7779</name>
    <name evidence="2" type="ORF">SRO942_LOCUS7779</name>
</gene>
<proteinExistence type="predicted"/>
<dbReference type="EMBL" id="CAJOBC010001295">
    <property type="protein sequence ID" value="CAF3669869.1"/>
    <property type="molecule type" value="Genomic_DNA"/>
</dbReference>
<dbReference type="EMBL" id="CAJNOQ010001295">
    <property type="protein sequence ID" value="CAF0884327.1"/>
    <property type="molecule type" value="Genomic_DNA"/>
</dbReference>
<organism evidence="1 3">
    <name type="scientific">Didymodactylos carnosus</name>
    <dbReference type="NCBI Taxonomy" id="1234261"/>
    <lineage>
        <taxon>Eukaryota</taxon>
        <taxon>Metazoa</taxon>
        <taxon>Spiralia</taxon>
        <taxon>Gnathifera</taxon>
        <taxon>Rotifera</taxon>
        <taxon>Eurotatoria</taxon>
        <taxon>Bdelloidea</taxon>
        <taxon>Philodinida</taxon>
        <taxon>Philodinidae</taxon>
        <taxon>Didymodactylos</taxon>
    </lineage>
</organism>
<dbReference type="SUPFAM" id="SSF50978">
    <property type="entry name" value="WD40 repeat-like"/>
    <property type="match status" value="1"/>
</dbReference>
<dbReference type="Proteomes" id="UP000681722">
    <property type="component" value="Unassembled WGS sequence"/>
</dbReference>
<dbReference type="Pfam" id="PF15907">
    <property type="entry name" value="Itfg2"/>
    <property type="match status" value="1"/>
</dbReference>